<dbReference type="AlphaFoldDB" id="A0A9P7N401"/>
<evidence type="ECO:0000313" key="3">
    <source>
        <dbReference type="Proteomes" id="UP000748025"/>
    </source>
</evidence>
<comment type="caution">
    <text evidence="2">The sequence shown here is derived from an EMBL/GenBank/DDBJ whole genome shotgun (WGS) entry which is preliminary data.</text>
</comment>
<name>A0A9P7N401_9HYPO</name>
<evidence type="ECO:0000256" key="1">
    <source>
        <dbReference type="SAM" id="MobiDB-lite"/>
    </source>
</evidence>
<proteinExistence type="predicted"/>
<keyword evidence="3" id="KW-1185">Reference proteome</keyword>
<sequence>MDVIWPVLDLSPCILSLFVEIFVHMGGRLRKQTGGRGHSHDGLAHHPPARKQAYAYKQSRNLSHQSANRDSHMAPFVPPNQSMTHDVRTVADVKIVGENKSKMPRGQMHGGVGNSGLLPGSIACTVRPDELDDALADARLAIVALRLRFGGADVALGTYLPILQAGQCAASSVMHPSPYFGNFIVMKQSPSVMFVHSLRDRKGVANISGP</sequence>
<gene>
    <name evidence="2" type="ORF">E4U43_003987</name>
</gene>
<dbReference type="EMBL" id="SRPW01002611">
    <property type="protein sequence ID" value="KAG5991632.1"/>
    <property type="molecule type" value="Genomic_DNA"/>
</dbReference>
<feature type="region of interest" description="Disordered" evidence="1">
    <location>
        <begin position="59"/>
        <end position="82"/>
    </location>
</feature>
<organism evidence="2 3">
    <name type="scientific">Claviceps pusilla</name>
    <dbReference type="NCBI Taxonomy" id="123648"/>
    <lineage>
        <taxon>Eukaryota</taxon>
        <taxon>Fungi</taxon>
        <taxon>Dikarya</taxon>
        <taxon>Ascomycota</taxon>
        <taxon>Pezizomycotina</taxon>
        <taxon>Sordariomycetes</taxon>
        <taxon>Hypocreomycetidae</taxon>
        <taxon>Hypocreales</taxon>
        <taxon>Clavicipitaceae</taxon>
        <taxon>Claviceps</taxon>
    </lineage>
</organism>
<evidence type="ECO:0000313" key="2">
    <source>
        <dbReference type="EMBL" id="KAG5991632.1"/>
    </source>
</evidence>
<dbReference type="Proteomes" id="UP000748025">
    <property type="component" value="Unassembled WGS sequence"/>
</dbReference>
<protein>
    <submittedName>
        <fullName evidence="2">Uncharacterized protein</fullName>
    </submittedName>
</protein>
<accession>A0A9P7N401</accession>
<reference evidence="2" key="1">
    <citation type="journal article" date="2020" name="bioRxiv">
        <title>Whole genome comparisons of ergot fungi reveals the divergence and evolution of species within the genus Claviceps are the result of varying mechanisms driving genome evolution and host range expansion.</title>
        <authorList>
            <person name="Wyka S.A."/>
            <person name="Mondo S.J."/>
            <person name="Liu M."/>
            <person name="Dettman J."/>
            <person name="Nalam V."/>
            <person name="Broders K.D."/>
        </authorList>
    </citation>
    <scope>NUCLEOTIDE SEQUENCE</scope>
    <source>
        <strain evidence="2">CCC 602</strain>
    </source>
</reference>